<evidence type="ECO:0000256" key="2">
    <source>
        <dbReference type="SAM" id="SignalP"/>
    </source>
</evidence>
<dbReference type="Proteomes" id="UP001432039">
    <property type="component" value="Chromosome"/>
</dbReference>
<feature type="chain" id="PRO_5046567248" evidence="2">
    <location>
        <begin position="29"/>
        <end position="72"/>
    </location>
</feature>
<keyword evidence="2" id="KW-0732">Signal</keyword>
<protein>
    <submittedName>
        <fullName evidence="3">Uncharacterized protein</fullName>
    </submittedName>
</protein>
<feature type="signal peptide" evidence="2">
    <location>
        <begin position="1"/>
        <end position="28"/>
    </location>
</feature>
<gene>
    <name evidence="3" type="ORF">OG517_00690</name>
</gene>
<feature type="region of interest" description="Disordered" evidence="1">
    <location>
        <begin position="27"/>
        <end position="72"/>
    </location>
</feature>
<sequence>MALSKRTRILATTLALVAAGIAAATAMAEPPSPSVERHEAPPAPGDMTAQDLETAFRNGDHGQPGGPMRITP</sequence>
<evidence type="ECO:0000313" key="4">
    <source>
        <dbReference type="Proteomes" id="UP001432039"/>
    </source>
</evidence>
<proteinExistence type="predicted"/>
<name>A0ABZ1T6Y8_STRVG</name>
<dbReference type="EMBL" id="CP108090">
    <property type="protein sequence ID" value="WUQ10089.1"/>
    <property type="molecule type" value="Genomic_DNA"/>
</dbReference>
<organism evidence="3 4">
    <name type="scientific">Streptomyces virginiae</name>
    <name type="common">Streptomyces cinnamonensis</name>
    <dbReference type="NCBI Taxonomy" id="1961"/>
    <lineage>
        <taxon>Bacteria</taxon>
        <taxon>Bacillati</taxon>
        <taxon>Actinomycetota</taxon>
        <taxon>Actinomycetes</taxon>
        <taxon>Kitasatosporales</taxon>
        <taxon>Streptomycetaceae</taxon>
        <taxon>Streptomyces</taxon>
    </lineage>
</organism>
<reference evidence="3" key="1">
    <citation type="submission" date="2022-10" db="EMBL/GenBank/DDBJ databases">
        <title>The complete genomes of actinobacterial strains from the NBC collection.</title>
        <authorList>
            <person name="Joergensen T.S."/>
            <person name="Alvarez Arevalo M."/>
            <person name="Sterndorff E.B."/>
            <person name="Faurdal D."/>
            <person name="Vuksanovic O."/>
            <person name="Mourched A.-S."/>
            <person name="Charusanti P."/>
            <person name="Shaw S."/>
            <person name="Blin K."/>
            <person name="Weber T."/>
        </authorList>
    </citation>
    <scope>NUCLEOTIDE SEQUENCE</scope>
    <source>
        <strain evidence="3">NBC_00248</strain>
    </source>
</reference>
<evidence type="ECO:0000256" key="1">
    <source>
        <dbReference type="SAM" id="MobiDB-lite"/>
    </source>
</evidence>
<evidence type="ECO:0000313" key="3">
    <source>
        <dbReference type="EMBL" id="WUQ10089.1"/>
    </source>
</evidence>
<dbReference type="RefSeq" id="WP_033227042.1">
    <property type="nucleotide sequence ID" value="NZ_CP108016.1"/>
</dbReference>
<accession>A0ABZ1T6Y8</accession>
<keyword evidence="4" id="KW-1185">Reference proteome</keyword>